<dbReference type="InterPro" id="IPR002347">
    <property type="entry name" value="SDR_fam"/>
</dbReference>
<keyword evidence="1" id="KW-0521">NADP</keyword>
<accession>A0A8H7UFB9</accession>
<dbReference type="EMBL" id="JAEPQZ010000009">
    <property type="protein sequence ID" value="KAG2177264.1"/>
    <property type="molecule type" value="Genomic_DNA"/>
</dbReference>
<dbReference type="PANTHER" id="PTHR43658">
    <property type="entry name" value="SHORT-CHAIN DEHYDROGENASE/REDUCTASE"/>
    <property type="match status" value="1"/>
</dbReference>
<dbReference type="PRINTS" id="PR00081">
    <property type="entry name" value="GDHRDH"/>
</dbReference>
<reference evidence="4" key="1">
    <citation type="submission" date="2020-12" db="EMBL/GenBank/DDBJ databases">
        <title>Metabolic potential, ecology and presence of endohyphal bacteria is reflected in genomic diversity of Mucoromycotina.</title>
        <authorList>
            <person name="Muszewska A."/>
            <person name="Okrasinska A."/>
            <person name="Steczkiewicz K."/>
            <person name="Drgas O."/>
            <person name="Orlowska M."/>
            <person name="Perlinska-Lenart U."/>
            <person name="Aleksandrzak-Piekarczyk T."/>
            <person name="Szatraj K."/>
            <person name="Zielenkiewicz U."/>
            <person name="Pilsyk S."/>
            <person name="Malc E."/>
            <person name="Mieczkowski P."/>
            <person name="Kruszewska J.S."/>
            <person name="Biernat P."/>
            <person name="Pawlowska J."/>
        </authorList>
    </citation>
    <scope>NUCLEOTIDE SEQUENCE</scope>
    <source>
        <strain evidence="4">WA0000067209</strain>
    </source>
</reference>
<dbReference type="AlphaFoldDB" id="A0A8H7UFB9"/>
<evidence type="ECO:0000256" key="2">
    <source>
        <dbReference type="ARBA" id="ARBA00023002"/>
    </source>
</evidence>
<sequence length="262" mass="27264">MQIKGNSFIVTGGASGLGEATAKHLIERGANVAIFDLNEERAAEVAKELGQKAFAPSGSIDVTSEDAVKKAIEQTVAKFGKLAGVVNCGGVATAARTARAGGKTSGTMSLDMFDFTLKVNTLGTFNVSKQVAQAIAKQEPFDEDGERGVIINTASVAYQDGQTGQVAYSASKGAVASMTLPMARDLAPIGIRVMTIAPGIFETNMTAVMNEAAKAKIIKDAIFPNRMGKAPEYALLAGHIIENGMLNGEVIRIDGASRLGKL</sequence>
<dbReference type="Pfam" id="PF00106">
    <property type="entry name" value="adh_short"/>
    <property type="match status" value="1"/>
</dbReference>
<dbReference type="InterPro" id="IPR036291">
    <property type="entry name" value="NAD(P)-bd_dom_sf"/>
</dbReference>
<comment type="similarity">
    <text evidence="3">Belongs to the short-chain dehydrogenases/reductases (SDR) family.</text>
</comment>
<dbReference type="Proteomes" id="UP000654370">
    <property type="component" value="Unassembled WGS sequence"/>
</dbReference>
<dbReference type="PANTHER" id="PTHR43658:SF8">
    <property type="entry name" value="17-BETA-HYDROXYSTEROID DEHYDROGENASE 14-RELATED"/>
    <property type="match status" value="1"/>
</dbReference>
<keyword evidence="5" id="KW-1185">Reference proteome</keyword>
<dbReference type="PROSITE" id="PS00061">
    <property type="entry name" value="ADH_SHORT"/>
    <property type="match status" value="1"/>
</dbReference>
<dbReference type="InterPro" id="IPR020904">
    <property type="entry name" value="Sc_DH/Rdtase_CS"/>
</dbReference>
<evidence type="ECO:0008006" key="6">
    <source>
        <dbReference type="Google" id="ProtNLM"/>
    </source>
</evidence>
<gene>
    <name evidence="4" type="ORF">INT43_007921</name>
</gene>
<comment type="caution">
    <text evidence="4">The sequence shown here is derived from an EMBL/GenBank/DDBJ whole genome shotgun (WGS) entry which is preliminary data.</text>
</comment>
<protein>
    <recommendedName>
        <fullName evidence="6">3-hydroxyacyl-CoA dehydrogenase</fullName>
    </recommendedName>
</protein>
<keyword evidence="2" id="KW-0560">Oxidoreductase</keyword>
<evidence type="ECO:0000313" key="5">
    <source>
        <dbReference type="Proteomes" id="UP000654370"/>
    </source>
</evidence>
<dbReference type="PRINTS" id="PR00080">
    <property type="entry name" value="SDRFAMILY"/>
</dbReference>
<evidence type="ECO:0000256" key="1">
    <source>
        <dbReference type="ARBA" id="ARBA00022857"/>
    </source>
</evidence>
<organism evidence="4 5">
    <name type="scientific">Mortierella isabellina</name>
    <name type="common">Filamentous fungus</name>
    <name type="synonym">Umbelopsis isabellina</name>
    <dbReference type="NCBI Taxonomy" id="91625"/>
    <lineage>
        <taxon>Eukaryota</taxon>
        <taxon>Fungi</taxon>
        <taxon>Fungi incertae sedis</taxon>
        <taxon>Mucoromycota</taxon>
        <taxon>Mucoromycotina</taxon>
        <taxon>Umbelopsidomycetes</taxon>
        <taxon>Umbelopsidales</taxon>
        <taxon>Umbelopsidaceae</taxon>
        <taxon>Umbelopsis</taxon>
    </lineage>
</organism>
<name>A0A8H7UFB9_MORIS</name>
<proteinExistence type="inferred from homology"/>
<dbReference type="Gene3D" id="3.40.50.720">
    <property type="entry name" value="NAD(P)-binding Rossmann-like Domain"/>
    <property type="match status" value="1"/>
</dbReference>
<dbReference type="GO" id="GO:0016491">
    <property type="term" value="F:oxidoreductase activity"/>
    <property type="evidence" value="ECO:0007669"/>
    <property type="project" value="UniProtKB-KW"/>
</dbReference>
<dbReference type="OrthoDB" id="3819888at2759"/>
<evidence type="ECO:0000313" key="4">
    <source>
        <dbReference type="EMBL" id="KAG2177264.1"/>
    </source>
</evidence>
<dbReference type="SUPFAM" id="SSF51735">
    <property type="entry name" value="NAD(P)-binding Rossmann-fold domains"/>
    <property type="match status" value="1"/>
</dbReference>
<evidence type="ECO:0000256" key="3">
    <source>
        <dbReference type="RuleBase" id="RU000363"/>
    </source>
</evidence>